<feature type="binding site" evidence="4">
    <location>
        <position position="153"/>
    </location>
    <ligand>
        <name>a divalent metal cation</name>
        <dbReference type="ChEBI" id="CHEBI:60240"/>
        <label>2</label>
    </ligand>
</feature>
<dbReference type="PANTHER" id="PTHR46124:SF2">
    <property type="entry name" value="D-AMINOACYL-TRNA DEACYLASE"/>
    <property type="match status" value="1"/>
</dbReference>
<evidence type="ECO:0000313" key="6">
    <source>
        <dbReference type="Proteomes" id="UP000320359"/>
    </source>
</evidence>
<dbReference type="EMBL" id="VJWL01000003">
    <property type="protein sequence ID" value="TRW48461.1"/>
    <property type="molecule type" value="Genomic_DNA"/>
</dbReference>
<reference evidence="5 6" key="1">
    <citation type="submission" date="2019-07" db="EMBL/GenBank/DDBJ databases">
        <authorList>
            <person name="Yang M."/>
            <person name="Zhao D."/>
            <person name="Xiang H."/>
        </authorList>
    </citation>
    <scope>NUCLEOTIDE SEQUENCE [LARGE SCALE GENOMIC DNA]</scope>
    <source>
        <strain evidence="5 6">IM1326</strain>
    </source>
</reference>
<dbReference type="InterPro" id="IPR001130">
    <property type="entry name" value="TatD-like"/>
</dbReference>
<gene>
    <name evidence="5" type="ORF">FM042_09845</name>
</gene>
<dbReference type="FunFam" id="3.20.20.140:FF:000005">
    <property type="entry name" value="TatD family hydrolase"/>
    <property type="match status" value="1"/>
</dbReference>
<accession>A0A552X075</accession>
<evidence type="ECO:0000256" key="3">
    <source>
        <dbReference type="ARBA" id="ARBA00022801"/>
    </source>
</evidence>
<dbReference type="InterPro" id="IPR018228">
    <property type="entry name" value="DNase_TatD-rel_CS"/>
</dbReference>
<feature type="binding site" evidence="4">
    <location>
        <position position="128"/>
    </location>
    <ligand>
        <name>a divalent metal cation</name>
        <dbReference type="ChEBI" id="CHEBI:60240"/>
        <label>2</label>
    </ligand>
</feature>
<proteinExistence type="inferred from homology"/>
<comment type="caution">
    <text evidence="5">The sequence shown here is derived from an EMBL/GenBank/DDBJ whole genome shotgun (WGS) entry which is preliminary data.</text>
</comment>
<dbReference type="SUPFAM" id="SSF51556">
    <property type="entry name" value="Metallo-dependent hydrolases"/>
    <property type="match status" value="1"/>
</dbReference>
<dbReference type="PANTHER" id="PTHR46124">
    <property type="entry name" value="D-AMINOACYL-TRNA DEACYLASE"/>
    <property type="match status" value="1"/>
</dbReference>
<dbReference type="Proteomes" id="UP000320359">
    <property type="component" value="Unassembled WGS sequence"/>
</dbReference>
<feature type="binding site" evidence="4">
    <location>
        <position position="204"/>
    </location>
    <ligand>
        <name>a divalent metal cation</name>
        <dbReference type="ChEBI" id="CHEBI:60240"/>
        <label>1</label>
    </ligand>
</feature>
<dbReference type="GO" id="GO:0005829">
    <property type="term" value="C:cytosol"/>
    <property type="evidence" value="ECO:0007669"/>
    <property type="project" value="TreeGrafter"/>
</dbReference>
<evidence type="ECO:0000256" key="4">
    <source>
        <dbReference type="PIRSR" id="PIRSR005902-1"/>
    </source>
</evidence>
<evidence type="ECO:0000256" key="1">
    <source>
        <dbReference type="ARBA" id="ARBA00009275"/>
    </source>
</evidence>
<keyword evidence="2 4" id="KW-0479">Metal-binding</keyword>
<comment type="similarity">
    <text evidence="1">Belongs to the metallo-dependent hydrolases superfamily. TatD-type hydrolase family.</text>
</comment>
<evidence type="ECO:0000313" key="5">
    <source>
        <dbReference type="EMBL" id="TRW48461.1"/>
    </source>
</evidence>
<organism evidence="5 6">
    <name type="scientific">Aliidiomarina halalkaliphila</name>
    <dbReference type="NCBI Taxonomy" id="2593535"/>
    <lineage>
        <taxon>Bacteria</taxon>
        <taxon>Pseudomonadati</taxon>
        <taxon>Pseudomonadota</taxon>
        <taxon>Gammaproteobacteria</taxon>
        <taxon>Alteromonadales</taxon>
        <taxon>Idiomarinaceae</taxon>
        <taxon>Aliidiomarina</taxon>
    </lineage>
</organism>
<name>A0A552X075_9GAMM</name>
<feature type="binding site" evidence="4">
    <location>
        <position position="92"/>
    </location>
    <ligand>
        <name>a divalent metal cation</name>
        <dbReference type="ChEBI" id="CHEBI:60240"/>
        <label>1</label>
    </ligand>
</feature>
<dbReference type="GO" id="GO:0046872">
    <property type="term" value="F:metal ion binding"/>
    <property type="evidence" value="ECO:0007669"/>
    <property type="project" value="UniProtKB-KW"/>
</dbReference>
<dbReference type="PROSITE" id="PS01091">
    <property type="entry name" value="TATD_3"/>
    <property type="match status" value="1"/>
</dbReference>
<evidence type="ECO:0000256" key="2">
    <source>
        <dbReference type="ARBA" id="ARBA00022723"/>
    </source>
</evidence>
<dbReference type="OrthoDB" id="9810005at2"/>
<dbReference type="CDD" id="cd01310">
    <property type="entry name" value="TatD_DNAse"/>
    <property type="match status" value="1"/>
</dbReference>
<protein>
    <submittedName>
        <fullName evidence="5">Hydrolase TatD</fullName>
    </submittedName>
</protein>
<dbReference type="RefSeq" id="WP_143236253.1">
    <property type="nucleotide sequence ID" value="NZ_VJWL01000003.1"/>
</dbReference>
<keyword evidence="3 5" id="KW-0378">Hydrolase</keyword>
<sequence length="271" mass="29910">MLVDCGVNLTAAALRDDIDQLMHNAANSGVKRMVLIGTSESTSADAARLAALWPHCVATAGVHPHDAAHVSADYLNRLRELAAQPQVRAIGECGLDYNRNYSPPAVQRSVFAAQLELAVDLQLPVYLHERDALTDQLHILDEYISALPAAFTHCFTGDRSTLEAYLERGCYIGITGWVCDERRGAALQEAVPFVPDDRLLLETDAPYLLPRTIKPKPKSRTNTPANLPYVLHEVARLREQTSAYVARTSSDNAIRLFGAWPELSQEENHDE</sequence>
<dbReference type="GO" id="GO:0016788">
    <property type="term" value="F:hydrolase activity, acting on ester bonds"/>
    <property type="evidence" value="ECO:0007669"/>
    <property type="project" value="InterPro"/>
</dbReference>
<dbReference type="PIRSF" id="PIRSF005902">
    <property type="entry name" value="DNase_TatD"/>
    <property type="match status" value="1"/>
</dbReference>
<dbReference type="InterPro" id="IPR032466">
    <property type="entry name" value="Metal_Hydrolase"/>
</dbReference>
<keyword evidence="6" id="KW-1185">Reference proteome</keyword>
<dbReference type="Gene3D" id="3.20.20.140">
    <property type="entry name" value="Metal-dependent hydrolases"/>
    <property type="match status" value="1"/>
</dbReference>
<dbReference type="AlphaFoldDB" id="A0A552X075"/>
<dbReference type="Pfam" id="PF01026">
    <property type="entry name" value="TatD_DNase"/>
    <property type="match status" value="1"/>
</dbReference>